<dbReference type="PIRSF" id="PIRSF038885">
    <property type="entry name" value="COB"/>
    <property type="match status" value="1"/>
</dbReference>
<evidence type="ECO:0000256" key="16">
    <source>
        <dbReference type="ARBA" id="ARBA00061233"/>
    </source>
</evidence>
<evidence type="ECO:0000256" key="3">
    <source>
        <dbReference type="ARBA" id="ARBA00013531"/>
    </source>
</evidence>
<feature type="transmembrane region" description="Helical" evidence="19">
    <location>
        <begin position="179"/>
        <end position="201"/>
    </location>
</feature>
<dbReference type="EMBL" id="FJ652901">
    <property type="protein sequence ID" value="ACV66893.1"/>
    <property type="molecule type" value="Genomic_DNA"/>
</dbReference>
<dbReference type="PANTHER" id="PTHR19271">
    <property type="entry name" value="CYTOCHROME B"/>
    <property type="match status" value="1"/>
</dbReference>
<dbReference type="InterPro" id="IPR016174">
    <property type="entry name" value="Di-haem_cyt_TM"/>
</dbReference>
<feature type="binding site" description="axial binding residue" evidence="18">
    <location>
        <position position="183"/>
    </location>
    <ligand>
        <name>heme b</name>
        <dbReference type="ChEBI" id="CHEBI:60344"/>
        <label>b562</label>
    </ligand>
    <ligandPart>
        <name>Fe</name>
        <dbReference type="ChEBI" id="CHEBI:18248"/>
    </ligandPart>
</feature>
<feature type="transmembrane region" description="Helical" evidence="19">
    <location>
        <begin position="289"/>
        <end position="309"/>
    </location>
</feature>
<dbReference type="GO" id="GO:0008121">
    <property type="term" value="F:quinol-cytochrome-c reductase activity"/>
    <property type="evidence" value="ECO:0007669"/>
    <property type="project" value="InterPro"/>
</dbReference>
<keyword evidence="10 19" id="KW-0249">Electron transport</keyword>
<dbReference type="GO" id="GO:0046872">
    <property type="term" value="F:metal ion binding"/>
    <property type="evidence" value="ECO:0007669"/>
    <property type="project" value="UniProtKB-UniRule"/>
</dbReference>
<dbReference type="CDD" id="cd00284">
    <property type="entry name" value="Cytochrome_b_N"/>
    <property type="match status" value="1"/>
</dbReference>
<feature type="binding site" evidence="17">
    <location>
        <position position="202"/>
    </location>
    <ligand>
        <name>a ubiquinone</name>
        <dbReference type="ChEBI" id="CHEBI:16389"/>
    </ligand>
</feature>
<dbReference type="InterPro" id="IPR030689">
    <property type="entry name" value="Cytochrome_b"/>
</dbReference>
<evidence type="ECO:0000256" key="11">
    <source>
        <dbReference type="ARBA" id="ARBA00022989"/>
    </source>
</evidence>
<dbReference type="FunFam" id="1.20.810.10:FF:000002">
    <property type="entry name" value="Cytochrome b"/>
    <property type="match status" value="1"/>
</dbReference>
<gene>
    <name evidence="22" type="primary">cytb</name>
</gene>
<comment type="cofactor">
    <cofactor evidence="19">
        <name>heme b</name>
        <dbReference type="ChEBI" id="CHEBI:60344"/>
    </cofactor>
    <text evidence="19">Binds 2 heme groups non-covalently.</text>
</comment>
<evidence type="ECO:0000256" key="12">
    <source>
        <dbReference type="ARBA" id="ARBA00023004"/>
    </source>
</evidence>
<feature type="domain" description="Cytochrome b/b6 C-terminal region profile" evidence="21">
    <location>
        <begin position="211"/>
        <end position="379"/>
    </location>
</feature>
<evidence type="ECO:0000256" key="7">
    <source>
        <dbReference type="ARBA" id="ARBA00022692"/>
    </source>
</evidence>
<dbReference type="AlphaFoldDB" id="C8YN91"/>
<dbReference type="PANTHER" id="PTHR19271:SF16">
    <property type="entry name" value="CYTOCHROME B"/>
    <property type="match status" value="1"/>
</dbReference>
<evidence type="ECO:0000256" key="8">
    <source>
        <dbReference type="ARBA" id="ARBA00022723"/>
    </source>
</evidence>
<keyword evidence="13" id="KW-0830">Ubiquinone</keyword>
<comment type="cofactor">
    <cofactor evidence="18">
        <name>heme</name>
        <dbReference type="ChEBI" id="CHEBI:30413"/>
    </cofactor>
    <text evidence="18">Binds 2 heme groups non-covalently.</text>
</comment>
<sequence length="379" mass="42422">MAPNLRKSHPLLKMVNNSLIDLPTPPNISAWWNFGSLLGICLTTQILTGLLLAAHYTADTSLAFSSVANMCRNVQYGWLIRNMHANGASLFFICIYLHIARGFYYGSYLYKETWNTGVMLLLTLMATAFVGYVLPWGQMSFWGATVITNLFSAIPYIGQTLVEWAWGGFSVDNPTLTRFFTLHFLLPFMILGLILIHLTFLHETGSNNPLGLTSNCDKIPFHPYFSLKDLLGFTIMFLMLTSLALFSPNLLGDPENFTPANPLVTPPHIKPEWYFLFAYAILRSIPNKLGGVLALAASVLILFLSPLLHKSKQRTMAFRPASQLLFWTLAANLFILTWVGSQPVEHPFIIIGQLASLAYFTIILILLPIISSLENKILN</sequence>
<geneLocation type="mitochondrion" evidence="22"/>
<evidence type="ECO:0000256" key="14">
    <source>
        <dbReference type="ARBA" id="ARBA00023128"/>
    </source>
</evidence>
<evidence type="ECO:0000256" key="5">
    <source>
        <dbReference type="ARBA" id="ARBA00022617"/>
    </source>
</evidence>
<dbReference type="InterPro" id="IPR036150">
    <property type="entry name" value="Cyt_b/b6_C_sf"/>
</dbReference>
<evidence type="ECO:0000256" key="1">
    <source>
        <dbReference type="ARBA" id="ARBA00002566"/>
    </source>
</evidence>
<evidence type="ECO:0000256" key="6">
    <source>
        <dbReference type="ARBA" id="ARBA00022660"/>
    </source>
</evidence>
<dbReference type="PROSITE" id="PS51002">
    <property type="entry name" value="CYTB_NTER"/>
    <property type="match status" value="1"/>
</dbReference>
<keyword evidence="12 18" id="KW-0408">Iron</keyword>
<organism evidence="22">
    <name type="scientific">Brotogeris sanctithomae</name>
    <dbReference type="NCBI Taxonomy" id="671080"/>
    <lineage>
        <taxon>Eukaryota</taxon>
        <taxon>Metazoa</taxon>
        <taxon>Chordata</taxon>
        <taxon>Craniata</taxon>
        <taxon>Vertebrata</taxon>
        <taxon>Euteleostomi</taxon>
        <taxon>Archelosauria</taxon>
        <taxon>Archosauria</taxon>
        <taxon>Dinosauria</taxon>
        <taxon>Saurischia</taxon>
        <taxon>Theropoda</taxon>
        <taxon>Coelurosauria</taxon>
        <taxon>Aves</taxon>
        <taxon>Neognathae</taxon>
        <taxon>Neoaves</taxon>
        <taxon>Telluraves</taxon>
        <taxon>Australaves</taxon>
        <taxon>Psittaciformes</taxon>
        <taxon>Psittacidae</taxon>
        <taxon>Brotogeris</taxon>
    </lineage>
</organism>
<dbReference type="InterPro" id="IPR005797">
    <property type="entry name" value="Cyt_b/b6_N"/>
</dbReference>
<evidence type="ECO:0000259" key="21">
    <source>
        <dbReference type="PROSITE" id="PS51003"/>
    </source>
</evidence>
<dbReference type="InterPro" id="IPR027387">
    <property type="entry name" value="Cytb/b6-like_sf"/>
</dbReference>
<dbReference type="InterPro" id="IPR048260">
    <property type="entry name" value="Cytochrome_b_C_euk/bac"/>
</dbReference>
<feature type="binding site" description="axial binding residue" evidence="18">
    <location>
        <position position="197"/>
    </location>
    <ligand>
        <name>heme b</name>
        <dbReference type="ChEBI" id="CHEBI:60344"/>
        <label>b566</label>
    </ligand>
    <ligandPart>
        <name>Fe</name>
        <dbReference type="ChEBI" id="CHEBI:18248"/>
    </ligandPart>
</feature>
<keyword evidence="14 19" id="KW-0496">Mitochondrion</keyword>
<protein>
    <recommendedName>
        <fullName evidence="3 19">Cytochrome b</fullName>
    </recommendedName>
</protein>
<dbReference type="InterPro" id="IPR048259">
    <property type="entry name" value="Cytochrome_b_N_euk/bac"/>
</dbReference>
<keyword evidence="5 18" id="KW-0349">Heme</keyword>
<dbReference type="GO" id="GO:0006122">
    <property type="term" value="P:mitochondrial electron transport, ubiquinol to cytochrome c"/>
    <property type="evidence" value="ECO:0007669"/>
    <property type="project" value="TreeGrafter"/>
</dbReference>
<dbReference type="Pfam" id="PF00032">
    <property type="entry name" value="Cytochrom_B_C"/>
    <property type="match status" value="1"/>
</dbReference>
<keyword evidence="7 19" id="KW-0812">Transmembrane</keyword>
<comment type="similarity">
    <text evidence="16 19">Belongs to the cytochrome b family.</text>
</comment>
<proteinExistence type="inferred from homology"/>
<dbReference type="Pfam" id="PF00033">
    <property type="entry name" value="Cytochrome_B"/>
    <property type="match status" value="1"/>
</dbReference>
<dbReference type="Gene3D" id="1.20.810.10">
    <property type="entry name" value="Cytochrome Bc1 Complex, Chain C"/>
    <property type="match status" value="1"/>
</dbReference>
<feature type="transmembrane region" description="Helical" evidence="19">
    <location>
        <begin position="85"/>
        <end position="104"/>
    </location>
</feature>
<comment type="function">
    <text evidence="1 19">Component of the ubiquinol-cytochrome c reductase complex (complex III or cytochrome b-c1 complex) that is part of the mitochondrial respiratory chain. The b-c1 complex mediates electron transfer from ubiquinol to cytochrome c. Contributes to the generation of a proton gradient across the mitochondrial membrane that is then used for ATP synthesis.</text>
</comment>
<name>C8YN91_9PSIT</name>
<comment type="subcellular location">
    <subcellularLocation>
        <location evidence="2">Mitochondrion inner membrane</location>
        <topology evidence="2">Multi-pass membrane protein</topology>
    </subcellularLocation>
</comment>
<dbReference type="GO" id="GO:0016491">
    <property type="term" value="F:oxidoreductase activity"/>
    <property type="evidence" value="ECO:0007669"/>
    <property type="project" value="UniProtKB-UniRule"/>
</dbReference>
<dbReference type="InterPro" id="IPR005798">
    <property type="entry name" value="Cyt_b/b6_C"/>
</dbReference>
<reference evidence="22" key="1">
    <citation type="journal article" date="2009" name="J. Biogeogr.">
        <title>Phylogenetic relationships, diversification and biogeography in Neotropical Brotogeris parakeets.</title>
        <authorList>
            <person name="Ribas C.C."/>
            <person name="Miyaki C.Y."/>
            <person name="Cracraft J."/>
        </authorList>
    </citation>
    <scope>NUCLEOTIDE SEQUENCE</scope>
</reference>
<evidence type="ECO:0000256" key="2">
    <source>
        <dbReference type="ARBA" id="ARBA00004448"/>
    </source>
</evidence>
<dbReference type="SUPFAM" id="SSF81648">
    <property type="entry name" value="a domain/subunit of cytochrome bc1 complex (Ubiquinol-cytochrome c reductase)"/>
    <property type="match status" value="1"/>
</dbReference>
<evidence type="ECO:0000256" key="15">
    <source>
        <dbReference type="ARBA" id="ARBA00023136"/>
    </source>
</evidence>
<evidence type="ECO:0000256" key="19">
    <source>
        <dbReference type="RuleBase" id="RU362117"/>
    </source>
</evidence>
<dbReference type="EMBL" id="FJ652900">
    <property type="protein sequence ID" value="ACV66892.1"/>
    <property type="molecule type" value="Genomic_DNA"/>
</dbReference>
<feature type="transmembrane region" description="Helical" evidence="19">
    <location>
        <begin position="347"/>
        <end position="370"/>
    </location>
</feature>
<evidence type="ECO:0000256" key="9">
    <source>
        <dbReference type="ARBA" id="ARBA00022792"/>
    </source>
</evidence>
<dbReference type="GO" id="GO:0045275">
    <property type="term" value="C:respiratory chain complex III"/>
    <property type="evidence" value="ECO:0007669"/>
    <property type="project" value="InterPro"/>
</dbReference>
<keyword evidence="9" id="KW-0999">Mitochondrion inner membrane</keyword>
<keyword evidence="6 19" id="KW-0679">Respiratory chain</keyword>
<keyword evidence="11 19" id="KW-1133">Transmembrane helix</keyword>
<evidence type="ECO:0000256" key="4">
    <source>
        <dbReference type="ARBA" id="ARBA00022448"/>
    </source>
</evidence>
<feature type="transmembrane region" description="Helical" evidence="19">
    <location>
        <begin position="230"/>
        <end position="251"/>
    </location>
</feature>
<feature type="transmembrane region" description="Helical" evidence="19">
    <location>
        <begin position="31"/>
        <end position="54"/>
    </location>
</feature>
<dbReference type="SUPFAM" id="SSF81342">
    <property type="entry name" value="Transmembrane di-heme cytochromes"/>
    <property type="match status" value="1"/>
</dbReference>
<evidence type="ECO:0000256" key="17">
    <source>
        <dbReference type="PIRSR" id="PIRSR038885-1"/>
    </source>
</evidence>
<dbReference type="PROSITE" id="PS51003">
    <property type="entry name" value="CYTB_CTER"/>
    <property type="match status" value="1"/>
</dbReference>
<dbReference type="CDD" id="cd00290">
    <property type="entry name" value="cytochrome_b_C"/>
    <property type="match status" value="1"/>
</dbReference>
<keyword evidence="8 18" id="KW-0479">Metal-binding</keyword>
<evidence type="ECO:0000256" key="18">
    <source>
        <dbReference type="PIRSR" id="PIRSR038885-2"/>
    </source>
</evidence>
<feature type="transmembrane region" description="Helical" evidence="19">
    <location>
        <begin position="116"/>
        <end position="134"/>
    </location>
</feature>
<keyword evidence="15 19" id="KW-0472">Membrane</keyword>
<evidence type="ECO:0000256" key="13">
    <source>
        <dbReference type="ARBA" id="ARBA00023075"/>
    </source>
</evidence>
<feature type="binding site" description="axial binding residue" evidence="18">
    <location>
        <position position="98"/>
    </location>
    <ligand>
        <name>heme b</name>
        <dbReference type="ChEBI" id="CHEBI:60344"/>
        <label>b566</label>
    </ligand>
    <ligandPart>
        <name>Fe</name>
        <dbReference type="ChEBI" id="CHEBI:18248"/>
    </ligandPart>
</feature>
<feature type="transmembrane region" description="Helical" evidence="19">
    <location>
        <begin position="321"/>
        <end position="341"/>
    </location>
</feature>
<accession>C8YN91</accession>
<feature type="domain" description="Cytochrome b/b6 N-terminal region profile" evidence="20">
    <location>
        <begin position="1"/>
        <end position="210"/>
    </location>
</feature>
<feature type="binding site" description="axial binding residue" evidence="18">
    <location>
        <position position="84"/>
    </location>
    <ligand>
        <name>heme b</name>
        <dbReference type="ChEBI" id="CHEBI:60344"/>
        <label>b562</label>
    </ligand>
    <ligandPart>
        <name>Fe</name>
        <dbReference type="ChEBI" id="CHEBI:18248"/>
    </ligandPart>
</feature>
<keyword evidence="4 19" id="KW-0813">Transport</keyword>
<evidence type="ECO:0000313" key="22">
    <source>
        <dbReference type="EMBL" id="ACV66892.1"/>
    </source>
</evidence>
<evidence type="ECO:0000259" key="20">
    <source>
        <dbReference type="PROSITE" id="PS51002"/>
    </source>
</evidence>
<dbReference type="GO" id="GO:0005743">
    <property type="term" value="C:mitochondrial inner membrane"/>
    <property type="evidence" value="ECO:0007669"/>
    <property type="project" value="UniProtKB-SubCell"/>
</dbReference>
<evidence type="ECO:0000256" key="10">
    <source>
        <dbReference type="ARBA" id="ARBA00022982"/>
    </source>
</evidence>